<keyword evidence="3" id="KW-1185">Reference proteome</keyword>
<organism evidence="2 3">
    <name type="scientific">Rubrobacter marinus</name>
    <dbReference type="NCBI Taxonomy" id="2653852"/>
    <lineage>
        <taxon>Bacteria</taxon>
        <taxon>Bacillati</taxon>
        <taxon>Actinomycetota</taxon>
        <taxon>Rubrobacteria</taxon>
        <taxon>Rubrobacterales</taxon>
        <taxon>Rubrobacteraceae</taxon>
        <taxon>Rubrobacter</taxon>
    </lineage>
</organism>
<accession>A0A6G8PZH7</accession>
<dbReference type="Proteomes" id="UP000502706">
    <property type="component" value="Chromosome"/>
</dbReference>
<evidence type="ECO:0000313" key="3">
    <source>
        <dbReference type="Proteomes" id="UP000502706"/>
    </source>
</evidence>
<proteinExistence type="predicted"/>
<feature type="compositionally biased region" description="Basic and acidic residues" evidence="1">
    <location>
        <begin position="1"/>
        <end position="12"/>
    </location>
</feature>
<evidence type="ECO:0000256" key="1">
    <source>
        <dbReference type="SAM" id="MobiDB-lite"/>
    </source>
</evidence>
<protein>
    <submittedName>
        <fullName evidence="2">Uncharacterized protein</fullName>
    </submittedName>
</protein>
<dbReference type="EMBL" id="CP045121">
    <property type="protein sequence ID" value="QIN79623.1"/>
    <property type="molecule type" value="Genomic_DNA"/>
</dbReference>
<dbReference type="AlphaFoldDB" id="A0A6G8PZH7"/>
<name>A0A6G8PZH7_9ACTN</name>
<gene>
    <name evidence="2" type="ORF">GBA65_15055</name>
</gene>
<reference evidence="2 3" key="1">
    <citation type="submission" date="2019-10" db="EMBL/GenBank/DDBJ databases">
        <title>Rubrobacter sp nov SCSIO 52915 isolated from a deep-sea sediment in the South China Sea.</title>
        <authorList>
            <person name="Chen R.W."/>
        </authorList>
    </citation>
    <scope>NUCLEOTIDE SEQUENCE [LARGE SCALE GENOMIC DNA]</scope>
    <source>
        <strain evidence="2 3">SCSIO 52915</strain>
    </source>
</reference>
<dbReference type="RefSeq" id="WP_166397295.1">
    <property type="nucleotide sequence ID" value="NZ_CP045121.1"/>
</dbReference>
<dbReference type="KEGG" id="rmar:GBA65_15055"/>
<evidence type="ECO:0000313" key="2">
    <source>
        <dbReference type="EMBL" id="QIN79623.1"/>
    </source>
</evidence>
<sequence length="86" mass="9947">MSEARRLFEHQQRQSSPTRAAGRLRLAEEPANAPKPDATTVRLVRDGWDYQIRCGKLIYRHEEVFGGAWYGAEMAMRINDERKGSR</sequence>
<feature type="region of interest" description="Disordered" evidence="1">
    <location>
        <begin position="1"/>
        <end position="37"/>
    </location>
</feature>